<dbReference type="Proteomes" id="UP000217994">
    <property type="component" value="Unassembled WGS sequence"/>
</dbReference>
<feature type="transmembrane region" description="Helical" evidence="1">
    <location>
        <begin position="51"/>
        <end position="72"/>
    </location>
</feature>
<dbReference type="EMBL" id="MTZU01000071">
    <property type="protein sequence ID" value="PCE30040.1"/>
    <property type="molecule type" value="Genomic_DNA"/>
</dbReference>
<protein>
    <submittedName>
        <fullName evidence="2">Uncharacterized protein</fullName>
    </submittedName>
</protein>
<dbReference type="RefSeq" id="WP_133118043.1">
    <property type="nucleotide sequence ID" value="NZ_CP020738.1"/>
</dbReference>
<keyword evidence="1" id="KW-0472">Membrane</keyword>
<reference evidence="2 3" key="1">
    <citation type="submission" date="2017-01" db="EMBL/GenBank/DDBJ databases">
        <title>Whole-Genome Shotgun Sequencing of Two beta-Proteobacterial Species in Search of the Bulgecin Biosynthetic Cluster.</title>
        <authorList>
            <person name="Horsman M.E."/>
            <person name="Marous D.R."/>
            <person name="Li R."/>
            <person name="Oliver R.A."/>
            <person name="Byun B."/>
            <person name="Emrich S.J."/>
            <person name="Boggess B."/>
            <person name="Townsend C.A."/>
            <person name="Mobashery S."/>
        </authorList>
    </citation>
    <scope>NUCLEOTIDE SEQUENCE [LARGE SCALE GENOMIC DNA]</scope>
    <source>
        <strain evidence="2 3">ATCC 31433</strain>
    </source>
</reference>
<dbReference type="AlphaFoldDB" id="A0A2A4FBJ1"/>
<sequence>MTEGRSRRSSAWLLVAWSGFCALLATSRFPHFLIVCEAVEATFGNSANDAVVSRVMLSMVACLWAVGCGAFIGRRGVRGRTRTRSEANVETRRGQR</sequence>
<keyword evidence="1" id="KW-0812">Transmembrane</keyword>
<gene>
    <name evidence="2" type="ORF">BZL54_23025</name>
</gene>
<accession>A0A2A4FBJ1</accession>
<keyword evidence="1" id="KW-1133">Transmembrane helix</keyword>
<evidence type="ECO:0000313" key="2">
    <source>
        <dbReference type="EMBL" id="PCE30040.1"/>
    </source>
</evidence>
<feature type="transmembrane region" description="Helical" evidence="1">
    <location>
        <begin position="12"/>
        <end position="31"/>
    </location>
</feature>
<comment type="caution">
    <text evidence="2">The sequence shown here is derived from an EMBL/GenBank/DDBJ whole genome shotgun (WGS) entry which is preliminary data.</text>
</comment>
<evidence type="ECO:0000313" key="3">
    <source>
        <dbReference type="Proteomes" id="UP000217994"/>
    </source>
</evidence>
<dbReference type="GeneID" id="69001290"/>
<organism evidence="2 3">
    <name type="scientific">Burkholderia ubonensis subsp. mesacidophila</name>
    <dbReference type="NCBI Taxonomy" id="265293"/>
    <lineage>
        <taxon>Bacteria</taxon>
        <taxon>Pseudomonadati</taxon>
        <taxon>Pseudomonadota</taxon>
        <taxon>Betaproteobacteria</taxon>
        <taxon>Burkholderiales</taxon>
        <taxon>Burkholderiaceae</taxon>
        <taxon>Burkholderia</taxon>
        <taxon>Burkholderia cepacia complex</taxon>
    </lineage>
</organism>
<name>A0A2A4FBJ1_9BURK</name>
<evidence type="ECO:0000256" key="1">
    <source>
        <dbReference type="SAM" id="Phobius"/>
    </source>
</evidence>
<proteinExistence type="predicted"/>